<dbReference type="InterPro" id="IPR037191">
    <property type="entry name" value="VPS9_dom_sf"/>
</dbReference>
<keyword evidence="2" id="KW-1185">Reference proteome</keyword>
<accession>A0A1J4KCX0</accession>
<reference evidence="1" key="1">
    <citation type="submission" date="2016-10" db="EMBL/GenBank/DDBJ databases">
        <authorList>
            <person name="Benchimol M."/>
            <person name="Almeida L.G."/>
            <person name="Vasconcelos A.T."/>
            <person name="Perreira-Neves A."/>
            <person name="Rosa I.A."/>
            <person name="Tasca T."/>
            <person name="Bogo M.R."/>
            <person name="de Souza W."/>
        </authorList>
    </citation>
    <scope>NUCLEOTIDE SEQUENCE [LARGE SCALE GENOMIC DNA]</scope>
    <source>
        <strain evidence="1">K</strain>
    </source>
</reference>
<name>A0A1J4KCX0_9EUKA</name>
<dbReference type="GeneID" id="94826717"/>
<protein>
    <recommendedName>
        <fullName evidence="3">VPS9 domain-containing protein</fullName>
    </recommendedName>
</protein>
<comment type="caution">
    <text evidence="1">The sequence shown here is derived from an EMBL/GenBank/DDBJ whole genome shotgun (WGS) entry which is preliminary data.</text>
</comment>
<evidence type="ECO:0000313" key="2">
    <source>
        <dbReference type="Proteomes" id="UP000179807"/>
    </source>
</evidence>
<dbReference type="SUPFAM" id="SSF109993">
    <property type="entry name" value="VPS9 domain"/>
    <property type="match status" value="1"/>
</dbReference>
<dbReference type="VEuPathDB" id="TrichDB:TRFO_04628"/>
<evidence type="ECO:0008006" key="3">
    <source>
        <dbReference type="Google" id="ProtNLM"/>
    </source>
</evidence>
<dbReference type="Proteomes" id="UP000179807">
    <property type="component" value="Unassembled WGS sequence"/>
</dbReference>
<sequence>MADDCNSLIPTFPKDVSYDNMQEITYKDINEWLQLHDNISPYIQIIPSSSSSSRRRSIHSRMISDLVSFDATLDEYAEKINNENEIMHFSESRVFPSYVKNFAYRKYMFTQELILELKSSIISRKLYLIMDRQNDIKSLKRLLNSDLIDDAITCAISPSFFTLNFGSDDNQISYLEEFSDRLSIEIEIPKPIWLTDFHSYFMNILTKATPHLCQKLFYLPQMEYETELSVCLANLYSKEITEIVQTENEHRPDKLFNFCQNIIPNKSHLSQQEKAISLLIIFRVVYELIPNQITQTSETKYENIDKIIQLSKLPIKNFTLPATVKAEDPEQNVREFFSSHPELSKAADEISQSIFASNPIDALFCFHKALTVIDKIARSGGDGGIQAACFDDMFSLFFGAFIASDASDIFYVSKTMNQYLAKFILCPPFEYALATVEALVIHINNLDISKLT</sequence>
<evidence type="ECO:0000313" key="1">
    <source>
        <dbReference type="EMBL" id="OHT09059.1"/>
    </source>
</evidence>
<proteinExistence type="predicted"/>
<dbReference type="EMBL" id="MLAK01000649">
    <property type="protein sequence ID" value="OHT09059.1"/>
    <property type="molecule type" value="Genomic_DNA"/>
</dbReference>
<dbReference type="AlphaFoldDB" id="A0A1J4KCX0"/>
<dbReference type="RefSeq" id="XP_068362195.1">
    <property type="nucleotide sequence ID" value="XM_068492013.1"/>
</dbReference>
<gene>
    <name evidence="1" type="ORF">TRFO_04628</name>
</gene>
<dbReference type="OrthoDB" id="10540994at2759"/>
<organism evidence="1 2">
    <name type="scientific">Tritrichomonas foetus</name>
    <dbReference type="NCBI Taxonomy" id="1144522"/>
    <lineage>
        <taxon>Eukaryota</taxon>
        <taxon>Metamonada</taxon>
        <taxon>Parabasalia</taxon>
        <taxon>Tritrichomonadida</taxon>
        <taxon>Tritrichomonadidae</taxon>
        <taxon>Tritrichomonas</taxon>
    </lineage>
</organism>